<dbReference type="SUPFAM" id="SSF56281">
    <property type="entry name" value="Metallo-hydrolase/oxidoreductase"/>
    <property type="match status" value="1"/>
</dbReference>
<accession>A0ABW5XHZ8</accession>
<comment type="caution">
    <text evidence="2">The sequence shown here is derived from an EMBL/GenBank/DDBJ whole genome shotgun (WGS) entry which is preliminary data.</text>
</comment>
<name>A0ABW5XHZ8_9MICO</name>
<sequence>MKLTVVGMSGSYCGPQSPASSYLVQAADSDGRVWSIVMDLGSGAFGALQKYVDPFEVDCLMISHLHPDHCSDLSGYYVYYKYHPLKGSQYIDREPIPSFAPSGASERFAHAYGLDEGESMEQQFKHVEIRCGQSATIGPFEIEAFEVNHPIEAYGFRVTGPSEADPSKRVTIGYSGDTDECPGVRAIARDADLFLSEAAFIEGRDDDIPAMHLTGRRAGIIAREENAKWLVLTHIPPWNDELMTYFEAKEEFPGRLEVAKAGTVYTV</sequence>
<evidence type="ECO:0000259" key="1">
    <source>
        <dbReference type="Pfam" id="PF12706"/>
    </source>
</evidence>
<dbReference type="CDD" id="cd07716">
    <property type="entry name" value="RNaseZ_short-form-like_MBL-fold"/>
    <property type="match status" value="1"/>
</dbReference>
<evidence type="ECO:0000313" key="2">
    <source>
        <dbReference type="EMBL" id="MFD2841019.1"/>
    </source>
</evidence>
<gene>
    <name evidence="2" type="ORF">ACFSYH_10610</name>
</gene>
<dbReference type="InterPro" id="IPR036866">
    <property type="entry name" value="RibonucZ/Hydroxyglut_hydro"/>
</dbReference>
<feature type="domain" description="Metallo-beta-lactamase" evidence="1">
    <location>
        <begin position="56"/>
        <end position="235"/>
    </location>
</feature>
<protein>
    <submittedName>
        <fullName evidence="2">MBL fold metallo-hydrolase</fullName>
    </submittedName>
</protein>
<evidence type="ECO:0000313" key="3">
    <source>
        <dbReference type="Proteomes" id="UP001597391"/>
    </source>
</evidence>
<reference evidence="3" key="1">
    <citation type="journal article" date="2019" name="Int. J. Syst. Evol. Microbiol.">
        <title>The Global Catalogue of Microorganisms (GCM) 10K type strain sequencing project: providing services to taxonomists for standard genome sequencing and annotation.</title>
        <authorList>
            <consortium name="The Broad Institute Genomics Platform"/>
            <consortium name="The Broad Institute Genome Sequencing Center for Infectious Disease"/>
            <person name="Wu L."/>
            <person name="Ma J."/>
        </authorList>
    </citation>
    <scope>NUCLEOTIDE SEQUENCE [LARGE SCALE GENOMIC DNA]</scope>
    <source>
        <strain evidence="3">KCTC 33576</strain>
    </source>
</reference>
<dbReference type="InterPro" id="IPR001279">
    <property type="entry name" value="Metallo-B-lactamas"/>
</dbReference>
<dbReference type="Gene3D" id="3.60.15.10">
    <property type="entry name" value="Ribonuclease Z/Hydroxyacylglutathione hydrolase-like"/>
    <property type="match status" value="1"/>
</dbReference>
<dbReference type="PANTHER" id="PTHR46018">
    <property type="entry name" value="ZINC PHOSPHODIESTERASE ELAC PROTEIN 1"/>
    <property type="match status" value="1"/>
</dbReference>
<dbReference type="Pfam" id="PF12706">
    <property type="entry name" value="Lactamase_B_2"/>
    <property type="match status" value="1"/>
</dbReference>
<proteinExistence type="predicted"/>
<dbReference type="PANTHER" id="PTHR46018:SF4">
    <property type="entry name" value="METALLO-HYDROLASE YHFI-RELATED"/>
    <property type="match status" value="1"/>
</dbReference>
<dbReference type="RefSeq" id="WP_377466943.1">
    <property type="nucleotide sequence ID" value="NZ_JBHUOP010000004.1"/>
</dbReference>
<keyword evidence="3" id="KW-1185">Reference proteome</keyword>
<dbReference type="Proteomes" id="UP001597391">
    <property type="component" value="Unassembled WGS sequence"/>
</dbReference>
<dbReference type="EMBL" id="JBHUOP010000004">
    <property type="protein sequence ID" value="MFD2841019.1"/>
    <property type="molecule type" value="Genomic_DNA"/>
</dbReference>
<organism evidence="2 3">
    <name type="scientific">Populibacterium corticicola</name>
    <dbReference type="NCBI Taxonomy" id="1812826"/>
    <lineage>
        <taxon>Bacteria</taxon>
        <taxon>Bacillati</taxon>
        <taxon>Actinomycetota</taxon>
        <taxon>Actinomycetes</taxon>
        <taxon>Micrococcales</taxon>
        <taxon>Jonesiaceae</taxon>
        <taxon>Populibacterium</taxon>
    </lineage>
</organism>